<reference evidence="9 10" key="1">
    <citation type="submission" date="2019-10" db="EMBL/GenBank/DDBJ databases">
        <authorList>
            <person name="Blom J."/>
        </authorList>
    </citation>
    <scope>NUCLEOTIDE SEQUENCE [LARGE SCALE GENOMIC DNA]</scope>
    <source>
        <strain evidence="9 10">ES3154-GLU</strain>
    </source>
</reference>
<evidence type="ECO:0000313" key="9">
    <source>
        <dbReference type="EMBL" id="VWL85344.1"/>
    </source>
</evidence>
<gene>
    <name evidence="9" type="ORF">OMES3154_00629</name>
</gene>
<dbReference type="GO" id="GO:0005886">
    <property type="term" value="C:plasma membrane"/>
    <property type="evidence" value="ECO:0007669"/>
    <property type="project" value="UniProtKB-SubCell"/>
</dbReference>
<feature type="domain" description="ABC transporter substrate-binding protein PnrA-like" evidence="8">
    <location>
        <begin position="34"/>
        <end position="331"/>
    </location>
</feature>
<evidence type="ECO:0000256" key="2">
    <source>
        <dbReference type="ARBA" id="ARBA00008610"/>
    </source>
</evidence>
<evidence type="ECO:0000256" key="1">
    <source>
        <dbReference type="ARBA" id="ARBA00004193"/>
    </source>
</evidence>
<dbReference type="SUPFAM" id="SSF53822">
    <property type="entry name" value="Periplasmic binding protein-like I"/>
    <property type="match status" value="1"/>
</dbReference>
<dbReference type="CDD" id="cd06354">
    <property type="entry name" value="PBP1_PrnA-like"/>
    <property type="match status" value="1"/>
</dbReference>
<evidence type="ECO:0000313" key="10">
    <source>
        <dbReference type="Proteomes" id="UP000419017"/>
    </source>
</evidence>
<dbReference type="Pfam" id="PF02608">
    <property type="entry name" value="Bmp"/>
    <property type="match status" value="1"/>
</dbReference>
<accession>A0A6I8MDU2</accession>
<keyword evidence="6 9" id="KW-0449">Lipoprotein</keyword>
<feature type="chain" id="PRO_5026107697" evidence="7">
    <location>
        <begin position="22"/>
        <end position="338"/>
    </location>
</feature>
<comment type="subcellular location">
    <subcellularLocation>
        <location evidence="1">Cell membrane</location>
        <topology evidence="1">Lipid-anchor</topology>
    </subcellularLocation>
</comment>
<evidence type="ECO:0000256" key="7">
    <source>
        <dbReference type="SAM" id="SignalP"/>
    </source>
</evidence>
<dbReference type="EMBL" id="CABWIB010000001">
    <property type="protein sequence ID" value="VWL85344.1"/>
    <property type="molecule type" value="Genomic_DNA"/>
</dbReference>
<keyword evidence="4 7" id="KW-0732">Signal</keyword>
<keyword evidence="5" id="KW-0472">Membrane</keyword>
<dbReference type="Proteomes" id="UP000419017">
    <property type="component" value="Unassembled WGS sequence"/>
</dbReference>
<evidence type="ECO:0000256" key="3">
    <source>
        <dbReference type="ARBA" id="ARBA00022475"/>
    </source>
</evidence>
<organism evidence="9 10">
    <name type="scientific">Oceanivirga miroungae</name>
    <dbReference type="NCBI Taxonomy" id="1130046"/>
    <lineage>
        <taxon>Bacteria</taxon>
        <taxon>Fusobacteriati</taxon>
        <taxon>Fusobacteriota</taxon>
        <taxon>Fusobacteriia</taxon>
        <taxon>Fusobacteriales</taxon>
        <taxon>Leptotrichiaceae</taxon>
        <taxon>Oceanivirga</taxon>
    </lineage>
</organism>
<keyword evidence="10" id="KW-1185">Reference proteome</keyword>
<protein>
    <submittedName>
        <fullName evidence="9">Basic membrane lipoprotein</fullName>
    </submittedName>
</protein>
<dbReference type="PANTHER" id="PTHR34296">
    <property type="entry name" value="TRANSCRIPTIONAL ACTIVATOR PROTEIN MED"/>
    <property type="match status" value="1"/>
</dbReference>
<dbReference type="AlphaFoldDB" id="A0A6I8MDU2"/>
<sequence length="338" mass="36574">MKKLFKLLTSLLMFTVLLVSCGTEKKEAKKAGKVAIVFSTGGLGDKSFNDSANEGLLKAAKELNVEYDYYEPKDASSETKNQLSNYAEKGDYDMIFAIGATAHDALLEVAKEFPEQKFTIVDSEVDLPNVASILFKEQEGSYLVGALSAMMTKTNSLGFVGGMDIDVIKRFQSGFEQGAKAVNPDINITVVFVNGSNPFNDPVTAKSLTTTMIDNKKTDIIFPVAGGSGAGVFQAAKEKGVFALGVDLDQDGIMPGIILTSMIKKVNGAVYQIVKDVLNDNFKTGVKHLGIAEEGVATSEFKYTKDIIGQEKIDKINKLSKDIKDGKVKVEGIEYLKK</sequence>
<dbReference type="InterPro" id="IPR050957">
    <property type="entry name" value="BMP_lipoprotein"/>
</dbReference>
<dbReference type="InterPro" id="IPR003760">
    <property type="entry name" value="PnrA-like"/>
</dbReference>
<comment type="similarity">
    <text evidence="2">Belongs to the BMP lipoprotein family.</text>
</comment>
<dbReference type="PANTHER" id="PTHR34296:SF2">
    <property type="entry name" value="ABC TRANSPORTER GUANOSINE-BINDING PROTEIN NUPN"/>
    <property type="match status" value="1"/>
</dbReference>
<dbReference type="RefSeq" id="WP_156683350.1">
    <property type="nucleotide sequence ID" value="NZ_CABWIB010000001.1"/>
</dbReference>
<evidence type="ECO:0000256" key="6">
    <source>
        <dbReference type="ARBA" id="ARBA00023288"/>
    </source>
</evidence>
<evidence type="ECO:0000256" key="5">
    <source>
        <dbReference type="ARBA" id="ARBA00023136"/>
    </source>
</evidence>
<evidence type="ECO:0000259" key="8">
    <source>
        <dbReference type="Pfam" id="PF02608"/>
    </source>
</evidence>
<proteinExistence type="inferred from homology"/>
<evidence type="ECO:0000256" key="4">
    <source>
        <dbReference type="ARBA" id="ARBA00022729"/>
    </source>
</evidence>
<dbReference type="InterPro" id="IPR028082">
    <property type="entry name" value="Peripla_BP_I"/>
</dbReference>
<keyword evidence="3" id="KW-1003">Cell membrane</keyword>
<dbReference type="PROSITE" id="PS51257">
    <property type="entry name" value="PROKAR_LIPOPROTEIN"/>
    <property type="match status" value="1"/>
</dbReference>
<feature type="signal peptide" evidence="7">
    <location>
        <begin position="1"/>
        <end position="21"/>
    </location>
</feature>
<dbReference type="Gene3D" id="3.40.50.2300">
    <property type="match status" value="2"/>
</dbReference>
<name>A0A6I8MDU2_9FUSO</name>